<dbReference type="Pfam" id="PF01494">
    <property type="entry name" value="FAD_binding_3"/>
    <property type="match status" value="1"/>
</dbReference>
<dbReference type="NCBIfam" id="NF006593">
    <property type="entry name" value="PRK09126.1"/>
    <property type="match status" value="1"/>
</dbReference>
<comment type="similarity">
    <text evidence="3">Belongs to the UbiH/COQ6 family.</text>
</comment>
<evidence type="ECO:0000256" key="4">
    <source>
        <dbReference type="ARBA" id="ARBA00022630"/>
    </source>
</evidence>
<sequence length="400" mass="43319">MSYDVIVAGGGPVGLACAISLAKDGRRVAVVERVPEPILARPPFDGREIALTHHASSWLKQAGAWQHIPSEAISPLRNARIESGHDLQNATRRALLFRAPEHGPDALGHLVANHLIRGALYQAAKGQPRLTLLTGKGIAQTSGHRHEAALTLDDGTRLSSELIVAADGRFSQIRSARGIGAIVHDFHRSILVCRMRHPLPHEQVALQWFDEGQTIALLPVAPDDLPGDRSSLVLTLPPDDIARLKNLDEDAFNKDITERTQGRLGDMTLESARCVYPLKAVYAHRFEAERLALIGDAAVGMHPITAHGFNLGLKGQETLTQAIADGPGDAGASSVLRRYEWKHRLATAPLFAATNGIATVYTHDAMPILALRQAGLRFAENLAPFKNFVSGLLMDRNRAA</sequence>
<evidence type="ECO:0000256" key="3">
    <source>
        <dbReference type="ARBA" id="ARBA00005349"/>
    </source>
</evidence>
<dbReference type="KEGG" id="kba:A0U89_05725"/>
<dbReference type="UniPathway" id="UPA00232"/>
<dbReference type="Proteomes" id="UP000179145">
    <property type="component" value="Chromosome"/>
</dbReference>
<accession>A0A1D8UX52</accession>
<dbReference type="PANTHER" id="PTHR43876">
    <property type="entry name" value="UBIQUINONE BIOSYNTHESIS MONOOXYGENASE COQ6, MITOCHONDRIAL"/>
    <property type="match status" value="1"/>
</dbReference>
<feature type="domain" description="FAD-binding" evidence="8">
    <location>
        <begin position="3"/>
        <end position="343"/>
    </location>
</feature>
<dbReference type="PANTHER" id="PTHR43876:SF25">
    <property type="entry name" value="MONOOXYGENASE NMA2164"/>
    <property type="match status" value="1"/>
</dbReference>
<organism evidence="9 10">
    <name type="scientific">Kozakia baliensis</name>
    <dbReference type="NCBI Taxonomy" id="153496"/>
    <lineage>
        <taxon>Bacteria</taxon>
        <taxon>Pseudomonadati</taxon>
        <taxon>Pseudomonadota</taxon>
        <taxon>Alphaproteobacteria</taxon>
        <taxon>Acetobacterales</taxon>
        <taxon>Acetobacteraceae</taxon>
        <taxon>Kozakia</taxon>
    </lineage>
</organism>
<dbReference type="GO" id="GO:0016705">
    <property type="term" value="F:oxidoreductase activity, acting on paired donors, with incorporation or reduction of molecular oxygen"/>
    <property type="evidence" value="ECO:0007669"/>
    <property type="project" value="InterPro"/>
</dbReference>
<evidence type="ECO:0000256" key="5">
    <source>
        <dbReference type="ARBA" id="ARBA00022827"/>
    </source>
</evidence>
<dbReference type="Gene3D" id="3.50.50.60">
    <property type="entry name" value="FAD/NAD(P)-binding domain"/>
    <property type="match status" value="2"/>
</dbReference>
<dbReference type="EMBL" id="CP014674">
    <property type="protein sequence ID" value="AOX18151.1"/>
    <property type="molecule type" value="Genomic_DNA"/>
</dbReference>
<evidence type="ECO:0000256" key="2">
    <source>
        <dbReference type="ARBA" id="ARBA00004749"/>
    </source>
</evidence>
<evidence type="ECO:0000256" key="1">
    <source>
        <dbReference type="ARBA" id="ARBA00001974"/>
    </source>
</evidence>
<keyword evidence="7" id="KW-0503">Monooxygenase</keyword>
<dbReference type="GO" id="GO:0006744">
    <property type="term" value="P:ubiquinone biosynthetic process"/>
    <property type="evidence" value="ECO:0007669"/>
    <property type="project" value="UniProtKB-UniPathway"/>
</dbReference>
<dbReference type="GO" id="GO:0004497">
    <property type="term" value="F:monooxygenase activity"/>
    <property type="evidence" value="ECO:0007669"/>
    <property type="project" value="UniProtKB-KW"/>
</dbReference>
<evidence type="ECO:0000259" key="8">
    <source>
        <dbReference type="Pfam" id="PF01494"/>
    </source>
</evidence>
<keyword evidence="6" id="KW-0560">Oxidoreductase</keyword>
<gene>
    <name evidence="9" type="ORF">A0U89_05725</name>
</gene>
<comment type="cofactor">
    <cofactor evidence="1">
        <name>FAD</name>
        <dbReference type="ChEBI" id="CHEBI:57692"/>
    </cofactor>
</comment>
<evidence type="ECO:0000313" key="9">
    <source>
        <dbReference type="EMBL" id="AOX18151.1"/>
    </source>
</evidence>
<comment type="pathway">
    <text evidence="2">Cofactor biosynthesis; ubiquinone biosynthesis.</text>
</comment>
<keyword evidence="10" id="KW-1185">Reference proteome</keyword>
<dbReference type="NCBIfam" id="TIGR01988">
    <property type="entry name" value="Ubi-OHases"/>
    <property type="match status" value="1"/>
</dbReference>
<dbReference type="InterPro" id="IPR002938">
    <property type="entry name" value="FAD-bd"/>
</dbReference>
<proteinExistence type="inferred from homology"/>
<dbReference type="STRING" id="153496.A0U89_05725"/>
<dbReference type="OrthoDB" id="9796623at2"/>
<evidence type="ECO:0000256" key="6">
    <source>
        <dbReference type="ARBA" id="ARBA00023002"/>
    </source>
</evidence>
<protein>
    <recommendedName>
        <fullName evidence="8">FAD-binding domain-containing protein</fullName>
    </recommendedName>
</protein>
<dbReference type="InterPro" id="IPR051205">
    <property type="entry name" value="UbiH/COQ6_monooxygenase"/>
</dbReference>
<dbReference type="InterPro" id="IPR010971">
    <property type="entry name" value="UbiH/COQ6"/>
</dbReference>
<dbReference type="RefSeq" id="WP_070403657.1">
    <property type="nucleotide sequence ID" value="NZ_BJVW01000010.1"/>
</dbReference>
<dbReference type="SUPFAM" id="SSF51905">
    <property type="entry name" value="FAD/NAD(P)-binding domain"/>
    <property type="match status" value="1"/>
</dbReference>
<evidence type="ECO:0000256" key="7">
    <source>
        <dbReference type="ARBA" id="ARBA00023033"/>
    </source>
</evidence>
<dbReference type="InterPro" id="IPR036188">
    <property type="entry name" value="FAD/NAD-bd_sf"/>
</dbReference>
<dbReference type="AlphaFoldDB" id="A0A1D8UX52"/>
<dbReference type="eggNOG" id="COG0654">
    <property type="taxonomic scope" value="Bacteria"/>
</dbReference>
<keyword evidence="4" id="KW-0285">Flavoprotein</keyword>
<evidence type="ECO:0000313" key="10">
    <source>
        <dbReference type="Proteomes" id="UP000179145"/>
    </source>
</evidence>
<dbReference type="PRINTS" id="PR00420">
    <property type="entry name" value="RNGMNOXGNASE"/>
</dbReference>
<dbReference type="GO" id="GO:0071949">
    <property type="term" value="F:FAD binding"/>
    <property type="evidence" value="ECO:0007669"/>
    <property type="project" value="InterPro"/>
</dbReference>
<reference evidence="9 10" key="1">
    <citation type="journal article" date="2016" name="Microb. Cell Fact.">
        <title>Dissection of exopolysaccharide biosynthesis in Kozakia baliensis.</title>
        <authorList>
            <person name="Brandt J.U."/>
            <person name="Jakob F."/>
            <person name="Behr J."/>
            <person name="Geissler A.J."/>
            <person name="Vogel R.F."/>
        </authorList>
    </citation>
    <scope>NUCLEOTIDE SEQUENCE [LARGE SCALE GENOMIC DNA]</scope>
    <source>
        <strain evidence="9 10">DSM 14400</strain>
    </source>
</reference>
<name>A0A1D8UX52_9PROT</name>
<keyword evidence="5" id="KW-0274">FAD</keyword>